<evidence type="ECO:0000256" key="2">
    <source>
        <dbReference type="ARBA" id="ARBA00023043"/>
    </source>
</evidence>
<dbReference type="SMART" id="SM00248">
    <property type="entry name" value="ANK"/>
    <property type="match status" value="13"/>
</dbReference>
<keyword evidence="2 3" id="KW-0040">ANK repeat</keyword>
<evidence type="ECO:0000313" key="4">
    <source>
        <dbReference type="EMBL" id="KZZ89775.1"/>
    </source>
</evidence>
<comment type="caution">
    <text evidence="4">The sequence shown here is derived from an EMBL/GenBank/DDBJ whole genome shotgun (WGS) entry which is preliminary data.</text>
</comment>
<dbReference type="InterPro" id="IPR036770">
    <property type="entry name" value="Ankyrin_rpt-contain_sf"/>
</dbReference>
<dbReference type="PROSITE" id="PS50088">
    <property type="entry name" value="ANK_REPEAT"/>
    <property type="match status" value="2"/>
</dbReference>
<reference evidence="4 5" key="1">
    <citation type="journal article" date="2016" name="Genome Biol. Evol.">
        <title>Divergent and convergent evolution of fungal pathogenicity.</title>
        <authorList>
            <person name="Shang Y."/>
            <person name="Xiao G."/>
            <person name="Zheng P."/>
            <person name="Cen K."/>
            <person name="Zhan S."/>
            <person name="Wang C."/>
        </authorList>
    </citation>
    <scope>NUCLEOTIDE SEQUENCE [LARGE SCALE GENOMIC DNA]</scope>
    <source>
        <strain evidence="4 5">ARSEF 7405</strain>
    </source>
</reference>
<dbReference type="PANTHER" id="PTHR24123:SF33">
    <property type="entry name" value="PROTEIN HOS4"/>
    <property type="match status" value="1"/>
</dbReference>
<dbReference type="OrthoDB" id="4206553at2759"/>
<keyword evidence="5" id="KW-1185">Reference proteome</keyword>
<feature type="repeat" description="ANK" evidence="3">
    <location>
        <begin position="1082"/>
        <end position="1114"/>
    </location>
</feature>
<gene>
    <name evidence="4" type="ORF">AAP_04126</name>
</gene>
<dbReference type="InterPro" id="IPR051165">
    <property type="entry name" value="Multifunctional_ANK_Repeat"/>
</dbReference>
<name>A0A167X8U0_9EURO</name>
<dbReference type="Gene3D" id="1.25.40.20">
    <property type="entry name" value="Ankyrin repeat-containing domain"/>
    <property type="match status" value="5"/>
</dbReference>
<evidence type="ECO:0000256" key="3">
    <source>
        <dbReference type="PROSITE-ProRule" id="PRU00023"/>
    </source>
</evidence>
<organism evidence="4 5">
    <name type="scientific">Ascosphaera apis ARSEF 7405</name>
    <dbReference type="NCBI Taxonomy" id="392613"/>
    <lineage>
        <taxon>Eukaryota</taxon>
        <taxon>Fungi</taxon>
        <taxon>Dikarya</taxon>
        <taxon>Ascomycota</taxon>
        <taxon>Pezizomycotina</taxon>
        <taxon>Eurotiomycetes</taxon>
        <taxon>Eurotiomycetidae</taxon>
        <taxon>Onygenales</taxon>
        <taxon>Ascosphaeraceae</taxon>
        <taxon>Ascosphaera</taxon>
    </lineage>
</organism>
<dbReference type="Pfam" id="PF12796">
    <property type="entry name" value="Ank_2"/>
    <property type="match status" value="1"/>
</dbReference>
<proteinExistence type="predicted"/>
<dbReference type="InterPro" id="IPR002110">
    <property type="entry name" value="Ankyrin_rpt"/>
</dbReference>
<protein>
    <submittedName>
        <fullName evidence="4">Ankyrin repeat-containing domain protein</fullName>
    </submittedName>
</protein>
<dbReference type="EMBL" id="AZGZ01000019">
    <property type="protein sequence ID" value="KZZ89775.1"/>
    <property type="molecule type" value="Genomic_DNA"/>
</dbReference>
<dbReference type="PROSITE" id="PS50297">
    <property type="entry name" value="ANK_REP_REGION"/>
    <property type="match status" value="2"/>
</dbReference>
<evidence type="ECO:0000256" key="1">
    <source>
        <dbReference type="ARBA" id="ARBA00022737"/>
    </source>
</evidence>
<accession>A0A167X8U0</accession>
<sequence>MEELLIQNGSLEMMAVLLSKSKEAKPSIQLPILKSNGTSKDVNGLLKLACKHRNSDMVSIISTHADSFALNECLKFCLTERDLESATALLQNDADPVDCGDIFLACARNAGCQDLETITLLCSSNKKVSPATLDLALEFATMQGNLEMVVTLLKGGANGDKSGVLGRAVRDGKISITSALILSSRPPTPMSLDKAIPIALESEDSVTRETLIEILLCGGAQGPAVNQALITAVHENIGPLVHHLITHGASVTFNGAEALTTAISLGYFSVACALLGGKMNPQTASHVLSMLPGMDFCLSVKQKTVIVAMLVDCGAYGDALGVALVDAVSKQQVEIVDNLLENDAPVGFNNAQALRHAIIHQSAPLLDRLLQRCHSSDSLLLGTCFPILSSLPPDSQLKTTRKLLDAGATGPAVDEALAAIVSNPSYPERGALLEEYVGHGADVNVGNGKCFVHAAAEGDILTLSLLLSGRPSPEALAQAILPACQLQEATRLTVLDLLLSAGARGPVLDQGLLALLNSDPIEIPVIALLLEIGGVDVNVNDGFVLEYAARQGNHELLCVLLRYRPTQSSLDNAFRAAMKSSTDAETQYTICQTLLAAGVTGEPVSDALIAVQNSQRSHPLLLELLVTSGADINHRDGTALRKAIEMRDGGQIALLLSSSKPLTSDTLYMALTALSRTPWAEKCHIARTILDIGRRRSSDYINKILIESIKTRAEFAFIQVLIEFGGNINYRDGIPLRHAIEAQDPELVELLLEQKITPSTLETAFQSSMRISGSVRTSFLEKIFAVGYVCKQIDSVLVKAVKENPCETQLVELLLDHGASVHFNENEPLIHAAISGDVQTLTTLIAKSVNKTAATSVLEHLVHLNDKWVSERGVEVVKILLENGATGTILSEVLCKFVELSAIVPRSATFVDLLLQYGADPNHGDGQALCLAVANGNAEILQSLLSLERVLPPNLSRAFTKLFSSSLPEDIALRLFHIFLQPPRELSDLTGPEPCSEGFLPEPITFTTLNEWPSGADLLNAILEAGASAETTMPYIIDTEEGVEQVSLLLWALLQPSCQISVEVIATILKYGANVNFQSSRSSQSPLLVAASSGRPEVVRMLLERGAAISAPNHKGHTPLFLATRAGDHETMRILINAGAVINDGSLHEAARELDTVATALLMVNGHDPNFASLLHYGRTALAELCLYSSASPKDYGRLHDTIRLLIANQADFTVRVQEKPLIFHAMDNSDAGVEMTRFILSNWLWEGINDDSCLYYKDGFIYSPLAYVSKGLCQTLEPDVLLQILKDNGCKYVYYQEDKVNLAVASQDMVGNPRGT</sequence>
<dbReference type="VEuPathDB" id="FungiDB:AAP_04126"/>
<dbReference type="Proteomes" id="UP000242877">
    <property type="component" value="Unassembled WGS sequence"/>
</dbReference>
<keyword evidence="1" id="KW-0677">Repeat</keyword>
<dbReference type="PANTHER" id="PTHR24123">
    <property type="entry name" value="ANKYRIN REPEAT-CONTAINING"/>
    <property type="match status" value="1"/>
</dbReference>
<dbReference type="SUPFAM" id="SSF48403">
    <property type="entry name" value="Ankyrin repeat"/>
    <property type="match status" value="5"/>
</dbReference>
<evidence type="ECO:0000313" key="5">
    <source>
        <dbReference type="Proteomes" id="UP000242877"/>
    </source>
</evidence>
<feature type="repeat" description="ANK" evidence="3">
    <location>
        <begin position="1115"/>
        <end position="1147"/>
    </location>
</feature>